<reference evidence="6 7" key="1">
    <citation type="journal article" date="2019" name="Int. J. Syst. Evol. Microbiol.">
        <title>The Global Catalogue of Microorganisms (GCM) 10K type strain sequencing project: providing services to taxonomists for standard genome sequencing and annotation.</title>
        <authorList>
            <consortium name="The Broad Institute Genomics Platform"/>
            <consortium name="The Broad Institute Genome Sequencing Center for Infectious Disease"/>
            <person name="Wu L."/>
            <person name="Ma J."/>
        </authorList>
    </citation>
    <scope>NUCLEOTIDE SEQUENCE [LARGE SCALE GENOMIC DNA]</scope>
    <source>
        <strain evidence="6 7">JCM 14560</strain>
    </source>
</reference>
<dbReference type="InterPro" id="IPR042098">
    <property type="entry name" value="TauD-like_sf"/>
</dbReference>
<evidence type="ECO:0000256" key="2">
    <source>
        <dbReference type="ARBA" id="ARBA00022723"/>
    </source>
</evidence>
<dbReference type="PIRSF" id="PIRSF019543">
    <property type="entry name" value="Clavaminate_syn"/>
    <property type="match status" value="1"/>
</dbReference>
<evidence type="ECO:0000256" key="4">
    <source>
        <dbReference type="ARBA" id="ARBA00023004"/>
    </source>
</evidence>
<gene>
    <name evidence="6" type="ORF">GCM10009760_64090</name>
</gene>
<evidence type="ECO:0000313" key="6">
    <source>
        <dbReference type="EMBL" id="GAA1501307.1"/>
    </source>
</evidence>
<keyword evidence="7" id="KW-1185">Reference proteome</keyword>
<dbReference type="RefSeq" id="WP_344469787.1">
    <property type="nucleotide sequence ID" value="NZ_BAAANT010000091.1"/>
</dbReference>
<dbReference type="InterPro" id="IPR003819">
    <property type="entry name" value="TauD/TfdA-like"/>
</dbReference>
<accession>A0ABN1ZN06</accession>
<organism evidence="6 7">
    <name type="scientific">Kitasatospora kazusensis</name>
    <dbReference type="NCBI Taxonomy" id="407974"/>
    <lineage>
        <taxon>Bacteria</taxon>
        <taxon>Bacillati</taxon>
        <taxon>Actinomycetota</taxon>
        <taxon>Actinomycetes</taxon>
        <taxon>Kitasatosporales</taxon>
        <taxon>Streptomycetaceae</taxon>
        <taxon>Kitasatospora</taxon>
    </lineage>
</organism>
<evidence type="ECO:0000256" key="3">
    <source>
        <dbReference type="ARBA" id="ARBA00023002"/>
    </source>
</evidence>
<sequence>MSTVIRELAVTAEESVQIRALLDHITADDRMPDPNYFVEHSHVLAQELPRRIRESFYTFSRCEITSALHVTGSPVLAKGPGPTPVTYVEEEPGYRLNDAQLLHGLYGSLLGEPVGFTSQRKGSIFNTITPMPSLSGVANSSSGSMFDFGFHIEDAFHPVRAEFIGLACMRNDERAATTISSVDGVDLTEEELHALFEPQFVIGHNPIHSTSGVVAEDKLSVLFGPTDRPYVRINFATLKVEDYDGVPRRALEKLRTHFEQNRAQLVLQGGDFVYIDNFRCAHARDAFDPLPPGQARWLSRVVFATDLRKSRAMREGTINRAIAA</sequence>
<dbReference type="Gene3D" id="3.60.130.10">
    <property type="entry name" value="Clavaminate synthase-like"/>
    <property type="match status" value="1"/>
</dbReference>
<evidence type="ECO:0000259" key="5">
    <source>
        <dbReference type="Pfam" id="PF02668"/>
    </source>
</evidence>
<keyword evidence="3" id="KW-0560">Oxidoreductase</keyword>
<comment type="similarity">
    <text evidence="1">Belongs to the clavaminate synthase family.</text>
</comment>
<keyword evidence="2" id="KW-0479">Metal-binding</keyword>
<proteinExistence type="inferred from homology"/>
<evidence type="ECO:0000256" key="1">
    <source>
        <dbReference type="ARBA" id="ARBA00008425"/>
    </source>
</evidence>
<evidence type="ECO:0000313" key="7">
    <source>
        <dbReference type="Proteomes" id="UP001422759"/>
    </source>
</evidence>
<feature type="domain" description="TauD/TfdA-like" evidence="5">
    <location>
        <begin position="105"/>
        <end position="301"/>
    </location>
</feature>
<dbReference type="SUPFAM" id="SSF51197">
    <property type="entry name" value="Clavaminate synthase-like"/>
    <property type="match status" value="1"/>
</dbReference>
<name>A0ABN1ZN06_9ACTN</name>
<protein>
    <submittedName>
        <fullName evidence="6">Clavaminate synthase family protein</fullName>
    </submittedName>
</protein>
<dbReference type="Pfam" id="PF02668">
    <property type="entry name" value="TauD"/>
    <property type="match status" value="1"/>
</dbReference>
<dbReference type="Proteomes" id="UP001422759">
    <property type="component" value="Unassembled WGS sequence"/>
</dbReference>
<dbReference type="InterPro" id="IPR014503">
    <property type="entry name" value="Clavaminate_syn-like"/>
</dbReference>
<comment type="caution">
    <text evidence="6">The sequence shown here is derived from an EMBL/GenBank/DDBJ whole genome shotgun (WGS) entry which is preliminary data.</text>
</comment>
<dbReference type="EMBL" id="BAAANT010000091">
    <property type="protein sequence ID" value="GAA1501307.1"/>
    <property type="molecule type" value="Genomic_DNA"/>
</dbReference>
<keyword evidence="4" id="KW-0408">Iron</keyword>